<sequence>MENFLQPTLENEEVKLVPLQEIDFEMLYEVASDPKVWEMHPNKNRYEREVFKNFFEGAILSGGAFLIFDKTSGEVAGSTRFYDFDEAENSIFIGYTFYGTKFWGSKINPKVKKLMLDYIFKYVRLVKFHVGAENWRSRTAMERLGAELKGEIVVAYHGEPDRKNVEYWISKEDWLTKPNLH</sequence>
<dbReference type="SUPFAM" id="SSF55729">
    <property type="entry name" value="Acyl-CoA N-acyltransferases (Nat)"/>
    <property type="match status" value="1"/>
</dbReference>
<evidence type="ECO:0000313" key="2">
    <source>
        <dbReference type="EMBL" id="MBD8018034.1"/>
    </source>
</evidence>
<dbReference type="PROSITE" id="PS51186">
    <property type="entry name" value="GNAT"/>
    <property type="match status" value="1"/>
</dbReference>
<name>A0ABR8WLW0_9FLAO</name>
<dbReference type="PANTHER" id="PTHR43610">
    <property type="entry name" value="BLL6696 PROTEIN"/>
    <property type="match status" value="1"/>
</dbReference>
<reference evidence="2 3" key="1">
    <citation type="submission" date="2020-08" db="EMBL/GenBank/DDBJ databases">
        <title>A Genomic Blueprint of the Chicken Gut Microbiome.</title>
        <authorList>
            <person name="Gilroy R."/>
            <person name="Ravi A."/>
            <person name="Getino M."/>
            <person name="Pursley I."/>
            <person name="Horton D.L."/>
            <person name="Alikhan N.-F."/>
            <person name="Baker D."/>
            <person name="Gharbi K."/>
            <person name="Hall N."/>
            <person name="Watson M."/>
            <person name="Adriaenssens E.M."/>
            <person name="Foster-Nyarko E."/>
            <person name="Jarju S."/>
            <person name="Secka A."/>
            <person name="Antonio M."/>
            <person name="Oren A."/>
            <person name="Chaudhuri R."/>
            <person name="La Ragione R.M."/>
            <person name="Hildebrand F."/>
            <person name="Pallen M.J."/>
        </authorList>
    </citation>
    <scope>NUCLEOTIDE SEQUENCE [LARGE SCALE GENOMIC DNA]</scope>
    <source>
        <strain evidence="2 3">Sa1CVA4</strain>
    </source>
</reference>
<feature type="domain" description="N-acetyltransferase" evidence="1">
    <location>
        <begin position="14"/>
        <end position="172"/>
    </location>
</feature>
<comment type="caution">
    <text evidence="2">The sequence shown here is derived from an EMBL/GenBank/DDBJ whole genome shotgun (WGS) entry which is preliminary data.</text>
</comment>
<dbReference type="InterPro" id="IPR016181">
    <property type="entry name" value="Acyl_CoA_acyltransferase"/>
</dbReference>
<proteinExistence type="predicted"/>
<dbReference type="EMBL" id="JACSPS010000002">
    <property type="protein sequence ID" value="MBD8018034.1"/>
    <property type="molecule type" value="Genomic_DNA"/>
</dbReference>
<dbReference type="PANTHER" id="PTHR43610:SF1">
    <property type="entry name" value="N-ACETYLTRANSFERASE DOMAIN-CONTAINING PROTEIN"/>
    <property type="match status" value="1"/>
</dbReference>
<dbReference type="Proteomes" id="UP000626242">
    <property type="component" value="Unassembled WGS sequence"/>
</dbReference>
<accession>A0ABR8WLW0</accession>
<dbReference type="InterPro" id="IPR000182">
    <property type="entry name" value="GNAT_dom"/>
</dbReference>
<evidence type="ECO:0000313" key="3">
    <source>
        <dbReference type="Proteomes" id="UP000626242"/>
    </source>
</evidence>
<keyword evidence="3" id="KW-1185">Reference proteome</keyword>
<evidence type="ECO:0000259" key="1">
    <source>
        <dbReference type="PROSITE" id="PS51186"/>
    </source>
</evidence>
<dbReference type="Pfam" id="PF13302">
    <property type="entry name" value="Acetyltransf_3"/>
    <property type="match status" value="1"/>
</dbReference>
<gene>
    <name evidence="2" type="ORF">H9628_06090</name>
</gene>
<dbReference type="Gene3D" id="3.40.630.30">
    <property type="match status" value="1"/>
</dbReference>
<organism evidence="2 3">
    <name type="scientific">Kaistella pullorum</name>
    <dbReference type="NCBI Taxonomy" id="2763074"/>
    <lineage>
        <taxon>Bacteria</taxon>
        <taxon>Pseudomonadati</taxon>
        <taxon>Bacteroidota</taxon>
        <taxon>Flavobacteriia</taxon>
        <taxon>Flavobacteriales</taxon>
        <taxon>Weeksellaceae</taxon>
        <taxon>Chryseobacterium group</taxon>
        <taxon>Kaistella</taxon>
    </lineage>
</organism>
<protein>
    <submittedName>
        <fullName evidence="2">GNAT family N-acetyltransferase</fullName>
    </submittedName>
</protein>